<dbReference type="AlphaFoldDB" id="A0A6J4J191"/>
<evidence type="ECO:0000313" key="2">
    <source>
        <dbReference type="EMBL" id="CAA9267785.1"/>
    </source>
</evidence>
<reference evidence="2" key="1">
    <citation type="submission" date="2020-02" db="EMBL/GenBank/DDBJ databases">
        <authorList>
            <person name="Meier V. D."/>
        </authorList>
    </citation>
    <scope>NUCLEOTIDE SEQUENCE</scope>
    <source>
        <strain evidence="2">AVDCRST_MAG08</strain>
    </source>
</reference>
<dbReference type="EMBL" id="CADCTG010000224">
    <property type="protein sequence ID" value="CAA9267785.1"/>
    <property type="molecule type" value="Genomic_DNA"/>
</dbReference>
<gene>
    <name evidence="2" type="ORF">AVDCRST_MAG08-3031</name>
</gene>
<dbReference type="PANTHER" id="PTHR43283:SF3">
    <property type="entry name" value="BETA-LACTAMASE FAMILY PROTEIN (AFU_ORTHOLOGUE AFUA_5G07500)"/>
    <property type="match status" value="1"/>
</dbReference>
<dbReference type="InterPro" id="IPR050789">
    <property type="entry name" value="Diverse_Enzym_Activities"/>
</dbReference>
<name>A0A6J4J191_9PROT</name>
<proteinExistence type="predicted"/>
<dbReference type="PANTHER" id="PTHR43283">
    <property type="entry name" value="BETA-LACTAMASE-RELATED"/>
    <property type="match status" value="1"/>
</dbReference>
<dbReference type="InterPro" id="IPR012338">
    <property type="entry name" value="Beta-lactam/transpept-like"/>
</dbReference>
<feature type="domain" description="Beta-lactamase-related" evidence="1">
    <location>
        <begin position="26"/>
        <end position="360"/>
    </location>
</feature>
<accession>A0A6J4J191</accession>
<evidence type="ECO:0000259" key="1">
    <source>
        <dbReference type="Pfam" id="PF00144"/>
    </source>
</evidence>
<dbReference type="Gene3D" id="3.40.710.10">
    <property type="entry name" value="DD-peptidase/beta-lactamase superfamily"/>
    <property type="match status" value="1"/>
</dbReference>
<organism evidence="2">
    <name type="scientific">uncultured Acetobacteraceae bacterium</name>
    <dbReference type="NCBI Taxonomy" id="169975"/>
    <lineage>
        <taxon>Bacteria</taxon>
        <taxon>Pseudomonadati</taxon>
        <taxon>Pseudomonadota</taxon>
        <taxon>Alphaproteobacteria</taxon>
        <taxon>Acetobacterales</taxon>
        <taxon>Acetobacteraceae</taxon>
        <taxon>environmental samples</taxon>
    </lineage>
</organism>
<dbReference type="InterPro" id="IPR001466">
    <property type="entry name" value="Beta-lactam-related"/>
</dbReference>
<sequence length="378" mass="40492">MAFPLPESNPEALGLDPRPLDRLCALVERHIAEGHHPGAQVAVARRGKLALFRSFGRARAEPDAPPADARSLFLLYSNTKVVTAAALWMLAEDGLLRFNDTVAQHVPGFEAHGKGGVTVLQLLTHQGGFPSAIVPEAAWEDHDLLRRTVCGFTLEWTPGSRVVYHPAAAHWTAAVLIEALTGGEDFRSFIKRRVVAPLGLEDELFVGLPEAEQGRAAGIYDPPEDGRFAPRMPENTAAGRRAGIPGGGGYGSARAMAAFYQMLAAGGALNGVRVLSPRTVEFVTRNFTGDRLDEYMGIPMHRGLGPHSRGETPAARGLGTIAHPRTFGHGGVGSSYCWADPVSGLSFAFVSNCRQTEVFHNARMDILSGLAHASILEV</sequence>
<dbReference type="Pfam" id="PF00144">
    <property type="entry name" value="Beta-lactamase"/>
    <property type="match status" value="1"/>
</dbReference>
<protein>
    <recommendedName>
        <fullName evidence="1">Beta-lactamase-related domain-containing protein</fullName>
    </recommendedName>
</protein>
<dbReference type="SUPFAM" id="SSF56601">
    <property type="entry name" value="beta-lactamase/transpeptidase-like"/>
    <property type="match status" value="1"/>
</dbReference>